<accession>A0A0G4FHH4</accession>
<gene>
    <name evidence="1" type="ORF">Vbra_5828</name>
</gene>
<dbReference type="AlphaFoldDB" id="A0A0G4FHH4"/>
<evidence type="ECO:0000313" key="2">
    <source>
        <dbReference type="Proteomes" id="UP000041254"/>
    </source>
</evidence>
<keyword evidence="2" id="KW-1185">Reference proteome</keyword>
<dbReference type="InParanoid" id="A0A0G4FHH4"/>
<protein>
    <submittedName>
        <fullName evidence="1">Uncharacterized protein</fullName>
    </submittedName>
</protein>
<dbReference type="Proteomes" id="UP000041254">
    <property type="component" value="Unassembled WGS sequence"/>
</dbReference>
<name>A0A0G4FHH4_VITBC</name>
<organism evidence="1 2">
    <name type="scientific">Vitrella brassicaformis (strain CCMP3155)</name>
    <dbReference type="NCBI Taxonomy" id="1169540"/>
    <lineage>
        <taxon>Eukaryota</taxon>
        <taxon>Sar</taxon>
        <taxon>Alveolata</taxon>
        <taxon>Colpodellida</taxon>
        <taxon>Vitrellaceae</taxon>
        <taxon>Vitrella</taxon>
    </lineage>
</organism>
<dbReference type="EMBL" id="CDMY01000439">
    <property type="protein sequence ID" value="CEM12908.1"/>
    <property type="molecule type" value="Genomic_DNA"/>
</dbReference>
<dbReference type="VEuPathDB" id="CryptoDB:Vbra_5828"/>
<evidence type="ECO:0000313" key="1">
    <source>
        <dbReference type="EMBL" id="CEM12908.1"/>
    </source>
</evidence>
<proteinExistence type="predicted"/>
<sequence>MRVSHFPAPSRLIIERIAIANARSSDGLGGGDRGLLGLDPFYDLDELNARLDPSVTSLLEHIRTVKRRLPQARPHVWRGRRLHRCRVGP</sequence>
<reference evidence="1 2" key="1">
    <citation type="submission" date="2014-11" db="EMBL/GenBank/DDBJ databases">
        <authorList>
            <person name="Zhu J."/>
            <person name="Qi W."/>
            <person name="Song R."/>
        </authorList>
    </citation>
    <scope>NUCLEOTIDE SEQUENCE [LARGE SCALE GENOMIC DNA]</scope>
</reference>